<dbReference type="AlphaFoldDB" id="A0AAN7WBZ1"/>
<accession>A0AAN7WBZ1</accession>
<sequence length="1010" mass="114468">MPHGVLTPLGRQLRTVLAGLGRNRAVGWSGLADGRIRRTRGLNAHDRAYHGSREHGSPVTVFQEAWFDDAPTELAVQEPHTEPRKRILKRRTRRSFLTEALRAAGKDYAVARAPKSKHDLSHVNVRKTQGWTQHKKNMARHRLEYVPSLARTTDLTLERLVASHIQHMNTMKDTGQAEWDAPYRLSFRESSFLSRLGYGKSDVETWARIVSLEDSLAAAKSLGHLIDAHSRKRIPLFLVTFLLRRRYVKPRALHTLLEVVRMLLDEHIRRFGSQSRNENTFLLIFIRLIRHAREVWTASLPVIAELILKYSPRVSVANVGQIGNLTASLNKAMSLMSLETAVSPFQDKVYQEAAVVCILRFMTEHKPQLQITREGYRAVTRIQLAQKKTASEQQWAELKALSWPPWKQDRTAMDAGITADEHGISTAAATLNRMREAGYSPTAWERTARLFAGWDVDGTPTIQTRALLGTGFPRLQSDSAVWSARITTTRTAQEAWAAYLAFEDIQLPSSDDVHIAILQKLYGEEERQRQSNQPRVSGSDAQQRQRLLPGDTKEVEPLPPSTHLYTYTRTPVPTVEGFVGHLRNRGIQLNDHVLAFVVARAPRLGLSLEYLRGSIEQYPDIANLLWHGPRHNTSSIPDSVFAAFIELLCRYSNVPWNGHYHRSVSLGPHFARPSTFDGQKLNPHHPLVLALELLRARGTMSRLPWNSVLRALGRDATVASMRFLRTTEQPSEPEKETQVAKSHGTILVHSLVRSTLNLMQNQHVDLDSKGLHYLCVATEGATIACWTILGSEAGSADDGSHNRAIVHEAEDIMRRRFHTTYLRGQFWILIVGNQHEVKSSHTTIDSKHTHHSATRAPLPLLRVPSASFLHAYVRALGWAGEHGLLLELVRWMVLRKEDLHVQWEQERNGREALRLVIVALRVFLERTWLISAVRKLRSSATELVYNNMGAFPSNPLHGPLQMLETPAPAELVAEVKALVDGVDEWPSWPTDEEVVRYWQDKRFKQIRALM</sequence>
<name>A0AAN7WBZ1_9PEZI</name>
<dbReference type="EMBL" id="JAVRQU010000008">
    <property type="protein sequence ID" value="KAK5699793.1"/>
    <property type="molecule type" value="Genomic_DNA"/>
</dbReference>
<dbReference type="Proteomes" id="UP001310594">
    <property type="component" value="Unassembled WGS sequence"/>
</dbReference>
<protein>
    <submittedName>
        <fullName evidence="2">Uncharacterized protein</fullName>
    </submittedName>
</protein>
<feature type="compositionally biased region" description="Polar residues" evidence="1">
    <location>
        <begin position="530"/>
        <end position="545"/>
    </location>
</feature>
<gene>
    <name evidence="2" type="ORF">LTR97_005924</name>
</gene>
<reference evidence="2" key="1">
    <citation type="submission" date="2023-08" db="EMBL/GenBank/DDBJ databases">
        <title>Black Yeasts Isolated from many extreme environments.</title>
        <authorList>
            <person name="Coleine C."/>
            <person name="Stajich J.E."/>
            <person name="Selbmann L."/>
        </authorList>
    </citation>
    <scope>NUCLEOTIDE SEQUENCE</scope>
    <source>
        <strain evidence="2">CCFEE 5810</strain>
    </source>
</reference>
<evidence type="ECO:0000256" key="1">
    <source>
        <dbReference type="SAM" id="MobiDB-lite"/>
    </source>
</evidence>
<evidence type="ECO:0000313" key="2">
    <source>
        <dbReference type="EMBL" id="KAK5699793.1"/>
    </source>
</evidence>
<organism evidence="2 3">
    <name type="scientific">Elasticomyces elasticus</name>
    <dbReference type="NCBI Taxonomy" id="574655"/>
    <lineage>
        <taxon>Eukaryota</taxon>
        <taxon>Fungi</taxon>
        <taxon>Dikarya</taxon>
        <taxon>Ascomycota</taxon>
        <taxon>Pezizomycotina</taxon>
        <taxon>Dothideomycetes</taxon>
        <taxon>Dothideomycetidae</taxon>
        <taxon>Mycosphaerellales</taxon>
        <taxon>Teratosphaeriaceae</taxon>
        <taxon>Elasticomyces</taxon>
    </lineage>
</organism>
<evidence type="ECO:0000313" key="3">
    <source>
        <dbReference type="Proteomes" id="UP001310594"/>
    </source>
</evidence>
<feature type="region of interest" description="Disordered" evidence="1">
    <location>
        <begin position="526"/>
        <end position="566"/>
    </location>
</feature>
<comment type="caution">
    <text evidence="2">The sequence shown here is derived from an EMBL/GenBank/DDBJ whole genome shotgun (WGS) entry which is preliminary data.</text>
</comment>
<proteinExistence type="predicted"/>